<keyword evidence="4 5" id="KW-0413">Isomerase</keyword>
<dbReference type="SUPFAM" id="SSF50891">
    <property type="entry name" value="Cyclophilin-like"/>
    <property type="match status" value="1"/>
</dbReference>
<dbReference type="EMBL" id="MHUV01000007">
    <property type="protein sequence ID" value="OHA82352.1"/>
    <property type="molecule type" value="Genomic_DNA"/>
</dbReference>
<dbReference type="EC" id="5.2.1.8" evidence="5"/>
<dbReference type="CDD" id="cd00317">
    <property type="entry name" value="cyclophilin"/>
    <property type="match status" value="1"/>
</dbReference>
<reference evidence="7 8" key="1">
    <citation type="journal article" date="2016" name="Nat. Commun.">
        <title>Thousands of microbial genomes shed light on interconnected biogeochemical processes in an aquifer system.</title>
        <authorList>
            <person name="Anantharaman K."/>
            <person name="Brown C.T."/>
            <person name="Hug L.A."/>
            <person name="Sharon I."/>
            <person name="Castelle C.J."/>
            <person name="Probst A.J."/>
            <person name="Thomas B.C."/>
            <person name="Singh A."/>
            <person name="Wilkins M.J."/>
            <person name="Karaoz U."/>
            <person name="Brodie E.L."/>
            <person name="Williams K.H."/>
            <person name="Hubbard S.S."/>
            <person name="Banfield J.F."/>
        </authorList>
    </citation>
    <scope>NUCLEOTIDE SEQUENCE [LARGE SCALE GENOMIC DNA]</scope>
</reference>
<dbReference type="STRING" id="1802726.A3B07_02230"/>
<organism evidence="7 8">
    <name type="scientific">Candidatus Yonathbacteria bacterium RIFCSPLOWO2_01_FULL_43_27</name>
    <dbReference type="NCBI Taxonomy" id="1802726"/>
    <lineage>
        <taxon>Bacteria</taxon>
        <taxon>Candidatus Yonathiibacteriota</taxon>
    </lineage>
</organism>
<dbReference type="InterPro" id="IPR020892">
    <property type="entry name" value="Cyclophilin-type_PPIase_CS"/>
</dbReference>
<evidence type="ECO:0000313" key="7">
    <source>
        <dbReference type="EMBL" id="OHA82352.1"/>
    </source>
</evidence>
<evidence type="ECO:0000256" key="2">
    <source>
        <dbReference type="ARBA" id="ARBA00007365"/>
    </source>
</evidence>
<comment type="catalytic activity">
    <reaction evidence="5">
        <text>[protein]-peptidylproline (omega=180) = [protein]-peptidylproline (omega=0)</text>
        <dbReference type="Rhea" id="RHEA:16237"/>
        <dbReference type="Rhea" id="RHEA-COMP:10747"/>
        <dbReference type="Rhea" id="RHEA-COMP:10748"/>
        <dbReference type="ChEBI" id="CHEBI:83833"/>
        <dbReference type="ChEBI" id="CHEBI:83834"/>
        <dbReference type="EC" id="5.2.1.8"/>
    </reaction>
</comment>
<name>A0A1G2SC78_9BACT</name>
<evidence type="ECO:0000256" key="3">
    <source>
        <dbReference type="ARBA" id="ARBA00023110"/>
    </source>
</evidence>
<dbReference type="GO" id="GO:0006457">
    <property type="term" value="P:protein folding"/>
    <property type="evidence" value="ECO:0007669"/>
    <property type="project" value="InterPro"/>
</dbReference>
<protein>
    <recommendedName>
        <fullName evidence="5">Peptidyl-prolyl cis-trans isomerase</fullName>
        <shortName evidence="5">PPIase</shortName>
        <ecNumber evidence="5">5.2.1.8</ecNumber>
    </recommendedName>
</protein>
<dbReference type="Proteomes" id="UP000178817">
    <property type="component" value="Unassembled WGS sequence"/>
</dbReference>
<dbReference type="Gene3D" id="2.40.100.10">
    <property type="entry name" value="Cyclophilin-like"/>
    <property type="match status" value="1"/>
</dbReference>
<evidence type="ECO:0000256" key="4">
    <source>
        <dbReference type="ARBA" id="ARBA00023235"/>
    </source>
</evidence>
<proteinExistence type="inferred from homology"/>
<keyword evidence="3 5" id="KW-0697">Rotamase</keyword>
<dbReference type="PRINTS" id="PR00153">
    <property type="entry name" value="CSAPPISMRASE"/>
</dbReference>
<evidence type="ECO:0000256" key="5">
    <source>
        <dbReference type="RuleBase" id="RU363019"/>
    </source>
</evidence>
<comment type="caution">
    <text evidence="7">The sequence shown here is derived from an EMBL/GenBank/DDBJ whole genome shotgun (WGS) entry which is preliminary data.</text>
</comment>
<evidence type="ECO:0000313" key="8">
    <source>
        <dbReference type="Proteomes" id="UP000178817"/>
    </source>
</evidence>
<dbReference type="GO" id="GO:0003755">
    <property type="term" value="F:peptidyl-prolyl cis-trans isomerase activity"/>
    <property type="evidence" value="ECO:0007669"/>
    <property type="project" value="UniProtKB-UniRule"/>
</dbReference>
<feature type="domain" description="PPIase cyclophilin-type" evidence="6">
    <location>
        <begin position="1"/>
        <end position="158"/>
    </location>
</feature>
<dbReference type="InterPro" id="IPR029000">
    <property type="entry name" value="Cyclophilin-like_dom_sf"/>
</dbReference>
<dbReference type="Pfam" id="PF00160">
    <property type="entry name" value="Pro_isomerase"/>
    <property type="match status" value="1"/>
</dbReference>
<dbReference type="PIRSF" id="PIRSF001467">
    <property type="entry name" value="Peptidylpro_ismrse"/>
    <property type="match status" value="1"/>
</dbReference>
<gene>
    <name evidence="7" type="ORF">A3B07_02230</name>
</gene>
<dbReference type="PANTHER" id="PTHR45625:SF4">
    <property type="entry name" value="PEPTIDYLPROLYL ISOMERASE DOMAIN AND WD REPEAT-CONTAINING PROTEIN 1"/>
    <property type="match status" value="1"/>
</dbReference>
<comment type="function">
    <text evidence="1 5">PPIases accelerate the folding of proteins. It catalyzes the cis-trans isomerization of proline imidic peptide bonds in oligopeptides.</text>
</comment>
<evidence type="ECO:0000259" key="6">
    <source>
        <dbReference type="PROSITE" id="PS50072"/>
    </source>
</evidence>
<dbReference type="PANTHER" id="PTHR45625">
    <property type="entry name" value="PEPTIDYL-PROLYL CIS-TRANS ISOMERASE-RELATED"/>
    <property type="match status" value="1"/>
</dbReference>
<dbReference type="InterPro" id="IPR024936">
    <property type="entry name" value="Cyclophilin-type_PPIase"/>
</dbReference>
<sequence length="159" mass="17411">MTTATITTNKGIITLELFTERAPKTVENFKKLANDSFYNGTRFHRVIKGFMIQGGDPLSKEASNQNRWGTGGPGYQFADEITPENKNDIGTISMANAGPNTNGSQFFINTANNNFLDTKHTVFGRVTSGMETVTAIENTATGVADRPLEDMIVEKIEVK</sequence>
<comment type="similarity">
    <text evidence="2 5">Belongs to the cyclophilin-type PPIase family.</text>
</comment>
<evidence type="ECO:0000256" key="1">
    <source>
        <dbReference type="ARBA" id="ARBA00002388"/>
    </source>
</evidence>
<dbReference type="PROSITE" id="PS50072">
    <property type="entry name" value="CSA_PPIASE_2"/>
    <property type="match status" value="1"/>
</dbReference>
<dbReference type="AlphaFoldDB" id="A0A1G2SC78"/>
<dbReference type="InterPro" id="IPR002130">
    <property type="entry name" value="Cyclophilin-type_PPIase_dom"/>
</dbReference>
<dbReference type="PROSITE" id="PS00170">
    <property type="entry name" value="CSA_PPIASE_1"/>
    <property type="match status" value="1"/>
</dbReference>
<accession>A0A1G2SC78</accession>
<dbReference type="InterPro" id="IPR044666">
    <property type="entry name" value="Cyclophilin_A-like"/>
</dbReference>